<gene>
    <name evidence="3" type="ORF">C8N35_109163</name>
</gene>
<dbReference type="Pfam" id="PF14347">
    <property type="entry name" value="DUF4399"/>
    <property type="match status" value="1"/>
</dbReference>
<organism evidence="3 4">
    <name type="scientific">Breoghania corrubedonensis</name>
    <dbReference type="NCBI Taxonomy" id="665038"/>
    <lineage>
        <taxon>Bacteria</taxon>
        <taxon>Pseudomonadati</taxon>
        <taxon>Pseudomonadota</taxon>
        <taxon>Alphaproteobacteria</taxon>
        <taxon>Hyphomicrobiales</taxon>
        <taxon>Stappiaceae</taxon>
        <taxon>Breoghania</taxon>
    </lineage>
</organism>
<dbReference type="Proteomes" id="UP000244081">
    <property type="component" value="Unassembled WGS sequence"/>
</dbReference>
<dbReference type="InterPro" id="IPR025512">
    <property type="entry name" value="DUF4399"/>
</dbReference>
<dbReference type="RefSeq" id="WP_428977124.1">
    <property type="nucleotide sequence ID" value="NZ_QAYG01000009.1"/>
</dbReference>
<name>A0A2T5V534_9HYPH</name>
<evidence type="ECO:0000313" key="4">
    <source>
        <dbReference type="Proteomes" id="UP000244081"/>
    </source>
</evidence>
<accession>A0A2T5V534</accession>
<feature type="signal peptide" evidence="1">
    <location>
        <begin position="1"/>
        <end position="23"/>
    </location>
</feature>
<evidence type="ECO:0000313" key="3">
    <source>
        <dbReference type="EMBL" id="PTW58858.1"/>
    </source>
</evidence>
<feature type="domain" description="DUF4399" evidence="2">
    <location>
        <begin position="51"/>
        <end position="143"/>
    </location>
</feature>
<evidence type="ECO:0000256" key="1">
    <source>
        <dbReference type="SAM" id="SignalP"/>
    </source>
</evidence>
<proteinExistence type="predicted"/>
<dbReference type="AlphaFoldDB" id="A0A2T5V534"/>
<dbReference type="EMBL" id="QAYG01000009">
    <property type="protein sequence ID" value="PTW58858.1"/>
    <property type="molecule type" value="Genomic_DNA"/>
</dbReference>
<keyword evidence="4" id="KW-1185">Reference proteome</keyword>
<keyword evidence="1" id="KW-0732">Signal</keyword>
<comment type="caution">
    <text evidence="3">The sequence shown here is derived from an EMBL/GenBank/DDBJ whole genome shotgun (WGS) entry which is preliminary data.</text>
</comment>
<feature type="chain" id="PRO_5015673019" evidence="1">
    <location>
        <begin position="24"/>
        <end position="143"/>
    </location>
</feature>
<protein>
    <submittedName>
        <fullName evidence="3">Uncharacterized protein DUF4399</fullName>
    </submittedName>
</protein>
<evidence type="ECO:0000259" key="2">
    <source>
        <dbReference type="Pfam" id="PF14347"/>
    </source>
</evidence>
<reference evidence="3 4" key="1">
    <citation type="submission" date="2018-04" db="EMBL/GenBank/DDBJ databases">
        <title>Genomic Encyclopedia of Archaeal and Bacterial Type Strains, Phase II (KMG-II): from individual species to whole genera.</title>
        <authorList>
            <person name="Goeker M."/>
        </authorList>
    </citation>
    <scope>NUCLEOTIDE SEQUENCE [LARGE SCALE GENOMIC DNA]</scope>
    <source>
        <strain evidence="3 4">DSM 23382</strain>
    </source>
</reference>
<sequence>MYRILAALTVALPLGLLPAAALAGETPAPEGAKVYIIQPKDGATVKSPVTVLFGLEGMGVAPAGVAKDKTGHHHLLIDTEMTGEALNEPIPSDDHHRHFGGGQTEATIDLPPGKHTLQLIMGDANHIPHTPPVMSDKVTITVE</sequence>